<dbReference type="HOGENOM" id="CLU_013053_0_0_1"/>
<accession>M3CWX2</accession>
<name>M3CWX2_SPHMS</name>
<dbReference type="GeneID" id="27905408"/>
<feature type="compositionally biased region" description="Low complexity" evidence="2">
    <location>
        <begin position="207"/>
        <end position="222"/>
    </location>
</feature>
<reference evidence="4 5" key="1">
    <citation type="journal article" date="2012" name="PLoS Pathog.">
        <title>Diverse lifestyles and strategies of plant pathogenesis encoded in the genomes of eighteen Dothideomycetes fungi.</title>
        <authorList>
            <person name="Ohm R.A."/>
            <person name="Feau N."/>
            <person name="Henrissat B."/>
            <person name="Schoch C.L."/>
            <person name="Horwitz B.A."/>
            <person name="Barry K.W."/>
            <person name="Condon B.J."/>
            <person name="Copeland A.C."/>
            <person name="Dhillon B."/>
            <person name="Glaser F."/>
            <person name="Hesse C.N."/>
            <person name="Kosti I."/>
            <person name="LaButti K."/>
            <person name="Lindquist E.A."/>
            <person name="Lucas S."/>
            <person name="Salamov A.A."/>
            <person name="Bradshaw R.E."/>
            <person name="Ciuffetti L."/>
            <person name="Hamelin R.C."/>
            <person name="Kema G.H.J."/>
            <person name="Lawrence C."/>
            <person name="Scott J.A."/>
            <person name="Spatafora J.W."/>
            <person name="Turgeon B.G."/>
            <person name="de Wit P.J.G.M."/>
            <person name="Zhong S."/>
            <person name="Goodwin S.B."/>
            <person name="Grigoriev I.V."/>
        </authorList>
    </citation>
    <scope>NUCLEOTIDE SEQUENCE [LARGE SCALE GENOMIC DNA]</scope>
    <source>
        <strain evidence="4 5">SO2202</strain>
    </source>
</reference>
<dbReference type="AlphaFoldDB" id="M3CWX2"/>
<protein>
    <recommendedName>
        <fullName evidence="3">UFSP1/2/DUB catalytic domain-containing protein</fullName>
    </recommendedName>
</protein>
<dbReference type="STRING" id="692275.M3CWX2"/>
<dbReference type="OMA" id="SMGFPCS"/>
<proteinExistence type="predicted"/>
<keyword evidence="1" id="KW-0378">Hydrolase</keyword>
<dbReference type="Pfam" id="PF07910">
    <property type="entry name" value="Peptidase_C78"/>
    <property type="match status" value="1"/>
</dbReference>
<evidence type="ECO:0000313" key="4">
    <source>
        <dbReference type="EMBL" id="EMF08622.1"/>
    </source>
</evidence>
<feature type="region of interest" description="Disordered" evidence="2">
    <location>
        <begin position="196"/>
        <end position="222"/>
    </location>
</feature>
<evidence type="ECO:0000256" key="2">
    <source>
        <dbReference type="SAM" id="MobiDB-lite"/>
    </source>
</evidence>
<dbReference type="RefSeq" id="XP_016756743.1">
    <property type="nucleotide sequence ID" value="XM_016908271.1"/>
</dbReference>
<dbReference type="InterPro" id="IPR012462">
    <property type="entry name" value="UFSP1/2_DUB_cat"/>
</dbReference>
<dbReference type="OrthoDB" id="288987at2759"/>
<gene>
    <name evidence="4" type="ORF">SEPMUDRAFT_167008</name>
</gene>
<evidence type="ECO:0000313" key="5">
    <source>
        <dbReference type="Proteomes" id="UP000016931"/>
    </source>
</evidence>
<keyword evidence="5" id="KW-1185">Reference proteome</keyword>
<dbReference type="Proteomes" id="UP000016931">
    <property type="component" value="Unassembled WGS sequence"/>
</dbReference>
<dbReference type="eggNOG" id="KOG4696">
    <property type="taxonomic scope" value="Eukaryota"/>
</dbReference>
<sequence>MSADHGDIHRLGKRHLGRHAFEERMPPKIAQLVNQGNHQNIFEAVIPKLAHLLEHDEKSLHIAYLCTPSVIQVTKHKHEGGHFCGYRNIQMLLSSLSPLLESTTRQLPPWSDEKRGPSVLELQDMIERAWDMGFNSHGRIATGGIRGTRKHIGTSEAEALLLSLDIPCTGHAFTGKTAWLQLLDFAEQHFSSSSSWQADQQRKLPASSSSSSSSSSTSSSTSSVIVQTNASPIFLQRPGHSITIVGIERDRTDNNNRRLLCFDPAWQPPSTIQREPTTLLHLPPEKSSLSRYWTLKMYRKSARYLKRYDAFETLVVDMTRLSHK</sequence>
<dbReference type="EMBL" id="KB456271">
    <property type="protein sequence ID" value="EMF08622.1"/>
    <property type="molecule type" value="Genomic_DNA"/>
</dbReference>
<feature type="domain" description="UFSP1/2/DUB catalytic" evidence="3">
    <location>
        <begin position="63"/>
        <end position="310"/>
    </location>
</feature>
<organism evidence="4 5">
    <name type="scientific">Sphaerulina musiva (strain SO2202)</name>
    <name type="common">Poplar stem canker fungus</name>
    <name type="synonym">Septoria musiva</name>
    <dbReference type="NCBI Taxonomy" id="692275"/>
    <lineage>
        <taxon>Eukaryota</taxon>
        <taxon>Fungi</taxon>
        <taxon>Dikarya</taxon>
        <taxon>Ascomycota</taxon>
        <taxon>Pezizomycotina</taxon>
        <taxon>Dothideomycetes</taxon>
        <taxon>Dothideomycetidae</taxon>
        <taxon>Mycosphaerellales</taxon>
        <taxon>Mycosphaerellaceae</taxon>
        <taxon>Sphaerulina</taxon>
    </lineage>
</organism>
<dbReference type="Gene3D" id="3.90.70.130">
    <property type="match status" value="1"/>
</dbReference>
<evidence type="ECO:0000256" key="1">
    <source>
        <dbReference type="ARBA" id="ARBA00022801"/>
    </source>
</evidence>
<evidence type="ECO:0000259" key="3">
    <source>
        <dbReference type="Pfam" id="PF07910"/>
    </source>
</evidence>
<dbReference type="GO" id="GO:0016787">
    <property type="term" value="F:hydrolase activity"/>
    <property type="evidence" value="ECO:0007669"/>
    <property type="project" value="UniProtKB-KW"/>
</dbReference>